<dbReference type="Proteomes" id="UP000439752">
    <property type="component" value="Unassembled WGS sequence"/>
</dbReference>
<dbReference type="NCBIfam" id="NF000355">
    <property type="entry name" value="ribo_prot_ABC_F"/>
    <property type="match status" value="1"/>
</dbReference>
<evidence type="ECO:0000313" key="4">
    <source>
        <dbReference type="EMBL" id="VWX33114.1"/>
    </source>
</evidence>
<dbReference type="FunFam" id="3.40.50.300:FF:000011">
    <property type="entry name" value="Putative ABC transporter ATP-binding component"/>
    <property type="match status" value="1"/>
</dbReference>
<dbReference type="InterPro" id="IPR003593">
    <property type="entry name" value="AAA+_ATPase"/>
</dbReference>
<keyword evidence="1" id="KW-0547">Nucleotide-binding</keyword>
<dbReference type="EMBL" id="CABWKQ010000002">
    <property type="protein sequence ID" value="VWX33114.1"/>
    <property type="molecule type" value="Genomic_DNA"/>
</dbReference>
<reference evidence="4 5" key="1">
    <citation type="submission" date="2019-10" db="EMBL/GenBank/DDBJ databases">
        <authorList>
            <person name="Karimi E."/>
        </authorList>
    </citation>
    <scope>NUCLEOTIDE SEQUENCE [LARGE SCALE GENOMIC DNA]</scope>
    <source>
        <strain evidence="4">Exiguobacterium sp. 9Y</strain>
    </source>
</reference>
<feature type="domain" description="ABC transporter" evidence="3">
    <location>
        <begin position="331"/>
        <end position="542"/>
    </location>
</feature>
<evidence type="ECO:0000313" key="5">
    <source>
        <dbReference type="Proteomes" id="UP000439752"/>
    </source>
</evidence>
<keyword evidence="5" id="KW-1185">Reference proteome</keyword>
<sequence>MICDIQHLTKQFGGASVLTDISLYLKQADRIGLIGRNGTGKTTLLRLIAQLDAPDSGTIYLKKGLSIGYLAQIPEFAEELTGLDVLWTAFAQVVALRTTMHQLEQQMANADHLDDVLNDYTRVTEQFERQDGYLLDSKIQRMINGLHLDALLTRPFSQLSGGEQTKICLGRMLLTEPDLLILDEPTNHLDLAAIEWLEQFLNSYPGAVLIVSHDRVFLDASVNWIAELEDGELTIYPGNYSAYTVAKERLLLEQFHAYTEQQKKIKQMKDAIRRLRQWANEASPPSEKLFRKAKAMERALERIERLKRPLLEKTAPDIQFSSHGQLSQVVYRLTDVELSVADRKLFTSLDFEAAARDRIGIVGANGSGKTTLLRVLLGQLEPTNGHVTRGPSNRVGFLSQHVDMPGEERLIDYFRSRISTDEGTARSLLARFLFFGPRVFLPISALSGGEKMRLMLAILVHSPLNVLILDEPTNHLDIESREALEEALEHFDGTLIAVSHDRYFLNRLFSKTYWLDDTTEMFSGPYHYATEKRQARTNIESVEPAPIERATKTPVTEARPPLSTDELEQQIQQLEGEVALLDASLATTEDYEVLAPLFSAREQLVSQIDVFYEKLLAVDH</sequence>
<dbReference type="InterPro" id="IPR017871">
    <property type="entry name" value="ABC_transporter-like_CS"/>
</dbReference>
<dbReference type="CDD" id="cd03221">
    <property type="entry name" value="ABCF_EF-3"/>
    <property type="match status" value="2"/>
</dbReference>
<feature type="domain" description="ABC transporter" evidence="3">
    <location>
        <begin position="3"/>
        <end position="255"/>
    </location>
</feature>
<dbReference type="InterPro" id="IPR027417">
    <property type="entry name" value="P-loop_NTPase"/>
</dbReference>
<proteinExistence type="predicted"/>
<gene>
    <name evidence="4" type="ORF">EXIGUO9Y_100052</name>
</gene>
<dbReference type="GO" id="GO:0005524">
    <property type="term" value="F:ATP binding"/>
    <property type="evidence" value="ECO:0007669"/>
    <property type="project" value="UniProtKB-KW"/>
</dbReference>
<evidence type="ECO:0000256" key="1">
    <source>
        <dbReference type="ARBA" id="ARBA00022741"/>
    </source>
</evidence>
<dbReference type="SMART" id="SM00382">
    <property type="entry name" value="AAA"/>
    <property type="match status" value="2"/>
</dbReference>
<dbReference type="AlphaFoldDB" id="A0A653I2U3"/>
<dbReference type="Pfam" id="PF00005">
    <property type="entry name" value="ABC_tran"/>
    <property type="match status" value="2"/>
</dbReference>
<dbReference type="InterPro" id="IPR032781">
    <property type="entry name" value="ABC_tran_Xtn"/>
</dbReference>
<keyword evidence="2 4" id="KW-0067">ATP-binding</keyword>
<dbReference type="Pfam" id="PF12848">
    <property type="entry name" value="ABC_tran_Xtn"/>
    <property type="match status" value="1"/>
</dbReference>
<dbReference type="PROSITE" id="PS50893">
    <property type="entry name" value="ABC_TRANSPORTER_2"/>
    <property type="match status" value="2"/>
</dbReference>
<accession>A0A653I2U3</accession>
<dbReference type="PANTHER" id="PTHR42855">
    <property type="entry name" value="ABC TRANSPORTER ATP-BINDING SUBUNIT"/>
    <property type="match status" value="1"/>
</dbReference>
<dbReference type="Gene3D" id="3.40.50.300">
    <property type="entry name" value="P-loop containing nucleotide triphosphate hydrolases"/>
    <property type="match status" value="2"/>
</dbReference>
<evidence type="ECO:0000259" key="3">
    <source>
        <dbReference type="PROSITE" id="PS50893"/>
    </source>
</evidence>
<protein>
    <submittedName>
        <fullName evidence="4">ABC transporter ATP-binding protein</fullName>
    </submittedName>
</protein>
<dbReference type="PROSITE" id="PS00211">
    <property type="entry name" value="ABC_TRANSPORTER_1"/>
    <property type="match status" value="2"/>
</dbReference>
<organism evidence="4 5">
    <name type="scientific">Exiguobacterium oxidotolerans</name>
    <dbReference type="NCBI Taxonomy" id="223958"/>
    <lineage>
        <taxon>Bacteria</taxon>
        <taxon>Bacillati</taxon>
        <taxon>Bacillota</taxon>
        <taxon>Bacilli</taxon>
        <taxon>Bacillales</taxon>
        <taxon>Bacillales Family XII. Incertae Sedis</taxon>
        <taxon>Exiguobacterium</taxon>
    </lineage>
</organism>
<dbReference type="InterPro" id="IPR003439">
    <property type="entry name" value="ABC_transporter-like_ATP-bd"/>
</dbReference>
<dbReference type="SUPFAM" id="SSF52540">
    <property type="entry name" value="P-loop containing nucleoside triphosphate hydrolases"/>
    <property type="match status" value="2"/>
</dbReference>
<dbReference type="InterPro" id="IPR051309">
    <property type="entry name" value="ABCF_ATPase"/>
</dbReference>
<evidence type="ECO:0000256" key="2">
    <source>
        <dbReference type="ARBA" id="ARBA00022840"/>
    </source>
</evidence>
<dbReference type="GO" id="GO:0016887">
    <property type="term" value="F:ATP hydrolysis activity"/>
    <property type="evidence" value="ECO:0007669"/>
    <property type="project" value="InterPro"/>
</dbReference>
<name>A0A653I2U3_9BACL</name>
<dbReference type="PANTHER" id="PTHR42855:SF2">
    <property type="entry name" value="DRUG RESISTANCE ABC TRANSPORTER,ATP-BINDING PROTEIN"/>
    <property type="match status" value="1"/>
</dbReference>